<reference evidence="3" key="2">
    <citation type="submission" date="2020-11" db="EMBL/GenBank/DDBJ databases">
        <authorList>
            <consortium name="DOE Joint Genome Institute"/>
            <person name="Kuo A."/>
            <person name="Miyauchi S."/>
            <person name="Kiss E."/>
            <person name="Drula E."/>
            <person name="Kohler A."/>
            <person name="Sanchez-Garcia M."/>
            <person name="Andreopoulos B."/>
            <person name="Barry K.W."/>
            <person name="Bonito G."/>
            <person name="Buee M."/>
            <person name="Carver A."/>
            <person name="Chen C."/>
            <person name="Cichocki N."/>
            <person name="Clum A."/>
            <person name="Culley D."/>
            <person name="Crous P.W."/>
            <person name="Fauchery L."/>
            <person name="Girlanda M."/>
            <person name="Hayes R."/>
            <person name="Keri Z."/>
            <person name="Labutti K."/>
            <person name="Lipzen A."/>
            <person name="Lombard V."/>
            <person name="Magnuson J."/>
            <person name="Maillard F."/>
            <person name="Morin E."/>
            <person name="Murat C."/>
            <person name="Nolan M."/>
            <person name="Ohm R."/>
            <person name="Pangilinan J."/>
            <person name="Pereira M."/>
            <person name="Perotto S."/>
            <person name="Peter M."/>
            <person name="Riley R."/>
            <person name="Sitrit Y."/>
            <person name="Stielow B."/>
            <person name="Szollosi G."/>
            <person name="Zifcakova L."/>
            <person name="Stursova M."/>
            <person name="Spatafora J.W."/>
            <person name="Tedersoo L."/>
            <person name="Vaario L.-M."/>
            <person name="Yamada A."/>
            <person name="Yan M."/>
            <person name="Wang P."/>
            <person name="Xu J."/>
            <person name="Bruns T."/>
            <person name="Baldrian P."/>
            <person name="Vilgalys R."/>
            <person name="Henrissat B."/>
            <person name="Grigoriev I.V."/>
            <person name="Hibbett D."/>
            <person name="Nagy L.G."/>
            <person name="Martin F.M."/>
        </authorList>
    </citation>
    <scope>NUCLEOTIDE SEQUENCE</scope>
    <source>
        <strain evidence="3">UH-Tt-Lm1</strain>
    </source>
</reference>
<keyword evidence="2" id="KW-0812">Transmembrane</keyword>
<dbReference type="OrthoDB" id="2553651at2759"/>
<reference evidence="3" key="1">
    <citation type="journal article" date="2020" name="Nat. Commun.">
        <title>Large-scale genome sequencing of mycorrhizal fungi provides insights into the early evolution of symbiotic traits.</title>
        <authorList>
            <person name="Miyauchi S."/>
            <person name="Kiss E."/>
            <person name="Kuo A."/>
            <person name="Drula E."/>
            <person name="Kohler A."/>
            <person name="Sanchez-Garcia M."/>
            <person name="Morin E."/>
            <person name="Andreopoulos B."/>
            <person name="Barry K.W."/>
            <person name="Bonito G."/>
            <person name="Buee M."/>
            <person name="Carver A."/>
            <person name="Chen C."/>
            <person name="Cichocki N."/>
            <person name="Clum A."/>
            <person name="Culley D."/>
            <person name="Crous P.W."/>
            <person name="Fauchery L."/>
            <person name="Girlanda M."/>
            <person name="Hayes R.D."/>
            <person name="Keri Z."/>
            <person name="LaButti K."/>
            <person name="Lipzen A."/>
            <person name="Lombard V."/>
            <person name="Magnuson J."/>
            <person name="Maillard F."/>
            <person name="Murat C."/>
            <person name="Nolan M."/>
            <person name="Ohm R.A."/>
            <person name="Pangilinan J."/>
            <person name="Pereira M.F."/>
            <person name="Perotto S."/>
            <person name="Peter M."/>
            <person name="Pfister S."/>
            <person name="Riley R."/>
            <person name="Sitrit Y."/>
            <person name="Stielow J.B."/>
            <person name="Szollosi G."/>
            <person name="Zifcakova L."/>
            <person name="Stursova M."/>
            <person name="Spatafora J.W."/>
            <person name="Tedersoo L."/>
            <person name="Vaario L.M."/>
            <person name="Yamada A."/>
            <person name="Yan M."/>
            <person name="Wang P."/>
            <person name="Xu J."/>
            <person name="Bruns T."/>
            <person name="Baldrian P."/>
            <person name="Vilgalys R."/>
            <person name="Dunand C."/>
            <person name="Henrissat B."/>
            <person name="Grigoriev I.V."/>
            <person name="Hibbett D."/>
            <person name="Nagy L.G."/>
            <person name="Martin F.M."/>
        </authorList>
    </citation>
    <scope>NUCLEOTIDE SEQUENCE</scope>
    <source>
        <strain evidence="3">UH-Tt-Lm1</strain>
    </source>
</reference>
<comment type="caution">
    <text evidence="3">The sequence shown here is derived from an EMBL/GenBank/DDBJ whole genome shotgun (WGS) entry which is preliminary data.</text>
</comment>
<dbReference type="AlphaFoldDB" id="A0A9P6HYP8"/>
<dbReference type="Proteomes" id="UP000736335">
    <property type="component" value="Unassembled WGS sequence"/>
</dbReference>
<organism evidence="3 4">
    <name type="scientific">Thelephora terrestris</name>
    <dbReference type="NCBI Taxonomy" id="56493"/>
    <lineage>
        <taxon>Eukaryota</taxon>
        <taxon>Fungi</taxon>
        <taxon>Dikarya</taxon>
        <taxon>Basidiomycota</taxon>
        <taxon>Agaricomycotina</taxon>
        <taxon>Agaricomycetes</taxon>
        <taxon>Thelephorales</taxon>
        <taxon>Thelephoraceae</taxon>
        <taxon>Thelephora</taxon>
    </lineage>
</organism>
<feature type="transmembrane region" description="Helical" evidence="2">
    <location>
        <begin position="216"/>
        <end position="234"/>
    </location>
</feature>
<proteinExistence type="predicted"/>
<accession>A0A9P6HYP8</accession>
<keyword evidence="2" id="KW-1133">Transmembrane helix</keyword>
<name>A0A9P6HYP8_9AGAM</name>
<feature type="transmembrane region" description="Helical" evidence="2">
    <location>
        <begin position="110"/>
        <end position="130"/>
    </location>
</feature>
<feature type="transmembrane region" description="Helical" evidence="2">
    <location>
        <begin position="184"/>
        <end position="204"/>
    </location>
</feature>
<evidence type="ECO:0000313" key="4">
    <source>
        <dbReference type="Proteomes" id="UP000736335"/>
    </source>
</evidence>
<evidence type="ECO:0000256" key="1">
    <source>
        <dbReference type="SAM" id="MobiDB-lite"/>
    </source>
</evidence>
<keyword evidence="2" id="KW-0472">Membrane</keyword>
<evidence type="ECO:0000313" key="3">
    <source>
        <dbReference type="EMBL" id="KAF9793346.1"/>
    </source>
</evidence>
<evidence type="ECO:0000256" key="2">
    <source>
        <dbReference type="SAM" id="Phobius"/>
    </source>
</evidence>
<feature type="region of interest" description="Disordered" evidence="1">
    <location>
        <begin position="1"/>
        <end position="88"/>
    </location>
</feature>
<dbReference type="EMBL" id="WIUZ02000001">
    <property type="protein sequence ID" value="KAF9793346.1"/>
    <property type="molecule type" value="Genomic_DNA"/>
</dbReference>
<gene>
    <name evidence="3" type="ORF">BJ322DRAFT_121192</name>
</gene>
<feature type="compositionally biased region" description="Polar residues" evidence="1">
    <location>
        <begin position="1"/>
        <end position="13"/>
    </location>
</feature>
<protein>
    <submittedName>
        <fullName evidence="3">Uncharacterized protein</fullName>
    </submittedName>
</protein>
<feature type="transmembrane region" description="Helical" evidence="2">
    <location>
        <begin position="142"/>
        <end position="164"/>
    </location>
</feature>
<sequence length="237" mass="25654">MSYASVTSRNASADQPLPDPALLNTTRSTASGVADDTAKVGVVAPDFKQNPATTTSTYRPPRYDEESDSSPHHRPKKDNKAKAKKVARDAEKEAIHWSAVAKELVLRPPVAGGLVGVVNLGLIGFTGYKLYNEPHLRHDHMFVTSTIAGAAVVLGLEGYGAQTFAPVREEEDVLVQYVRQNPKATRTLFAILNVGILGATGYLTYSKWNRWDNRTFVTLAAGLASFGLGESYLVSHV</sequence>
<keyword evidence="4" id="KW-1185">Reference proteome</keyword>
<feature type="compositionally biased region" description="Basic and acidic residues" evidence="1">
    <location>
        <begin position="78"/>
        <end position="88"/>
    </location>
</feature>